<keyword evidence="2" id="KW-0808">Transferase</keyword>
<dbReference type="InterPro" id="IPR000120">
    <property type="entry name" value="Amidase"/>
</dbReference>
<dbReference type="AlphaFoldDB" id="A0A0G2FAK5"/>
<evidence type="ECO:0000313" key="3">
    <source>
        <dbReference type="Proteomes" id="UP000034680"/>
    </source>
</evidence>
<dbReference type="EMBL" id="LCUC01000405">
    <property type="protein sequence ID" value="KKY31224.1"/>
    <property type="molecule type" value="Genomic_DNA"/>
</dbReference>
<dbReference type="InterPro" id="IPR023631">
    <property type="entry name" value="Amidase_dom"/>
</dbReference>
<dbReference type="PANTHER" id="PTHR11895">
    <property type="entry name" value="TRANSAMIDASE"/>
    <property type="match status" value="1"/>
</dbReference>
<sequence length="427" mass="45753">MSPVEVSIDEITGLAAKAGLKLEEGHAEDYSIMTTEFEGLVASLGDDKLLFPKPDLAKYPRENVHIPEPKDTDGGGWATKVSIKATSPKTSLLEGKTVAIKDNTAVAGVRCTNGSTMVDWTPEYDATIVTRVMDAGGLILGKSEAIAGSDGWDDRQPAFGLEVGSPKTLFLGAVLDTNQKDSKSSLSGLKIGILREGFEVPHQDANVVASVQAAAQKFSQLGAQVREVSVPAHHTGNVIWTCGLPIAGGRQAIFGDIDGRKQFSLTDRAALVTPKRLSQREFDALGPGCRNLYIRWLYCEEKYGPALQGRVGNLVKGLADSYDHALKDVDILVMPTVASPPQNLKDGGTKDRPLQGNALTPSIIYNTCPFDSTGHPALSLPCGFVPASDSHEIRLPTGIMLVGRRYDDVTVLKAAAAWEKAFDWKTL</sequence>
<dbReference type="Gene3D" id="3.90.1300.10">
    <property type="entry name" value="Amidase signature (AS) domain"/>
    <property type="match status" value="2"/>
</dbReference>
<dbReference type="Proteomes" id="UP000034680">
    <property type="component" value="Unassembled WGS sequence"/>
</dbReference>
<evidence type="ECO:0000313" key="2">
    <source>
        <dbReference type="EMBL" id="KKY31224.1"/>
    </source>
</evidence>
<reference evidence="2 3" key="2">
    <citation type="submission" date="2015-05" db="EMBL/GenBank/DDBJ databases">
        <authorList>
            <person name="Morales-Cruz A."/>
            <person name="Amrine K.C."/>
            <person name="Cantu D."/>
        </authorList>
    </citation>
    <scope>NUCLEOTIDE SEQUENCE [LARGE SCALE GENOMIC DNA]</scope>
    <source>
        <strain evidence="2">DA912</strain>
    </source>
</reference>
<feature type="domain" description="Amidase" evidence="1">
    <location>
        <begin position="175"/>
        <end position="412"/>
    </location>
</feature>
<dbReference type="OrthoDB" id="1879366at2759"/>
<dbReference type="SUPFAM" id="SSF75304">
    <property type="entry name" value="Amidase signature (AS) enzymes"/>
    <property type="match status" value="1"/>
</dbReference>
<evidence type="ECO:0000259" key="1">
    <source>
        <dbReference type="Pfam" id="PF01425"/>
    </source>
</evidence>
<dbReference type="STRING" id="1214573.A0A0G2FAK5"/>
<dbReference type="PANTHER" id="PTHR11895:SF170">
    <property type="entry name" value="AMIDASE"/>
    <property type="match status" value="1"/>
</dbReference>
<accession>A0A0G2FAK5</accession>
<protein>
    <submittedName>
        <fullName evidence="2">Putative glutamyl-trna amidotransferase subunit a</fullName>
    </submittedName>
</protein>
<name>A0A0G2FAK5_9PEZI</name>
<comment type="caution">
    <text evidence="2">The sequence shown here is derived from an EMBL/GenBank/DDBJ whole genome shotgun (WGS) entry which is preliminary data.</text>
</comment>
<organism evidence="2 3">
    <name type="scientific">Diaporthe ampelina</name>
    <dbReference type="NCBI Taxonomy" id="1214573"/>
    <lineage>
        <taxon>Eukaryota</taxon>
        <taxon>Fungi</taxon>
        <taxon>Dikarya</taxon>
        <taxon>Ascomycota</taxon>
        <taxon>Pezizomycotina</taxon>
        <taxon>Sordariomycetes</taxon>
        <taxon>Sordariomycetidae</taxon>
        <taxon>Diaporthales</taxon>
        <taxon>Diaporthaceae</taxon>
        <taxon>Diaporthe</taxon>
    </lineage>
</organism>
<reference evidence="2 3" key="1">
    <citation type="submission" date="2015-05" db="EMBL/GenBank/DDBJ databases">
        <title>Distinctive expansion of gene families associated with plant cell wall degradation and secondary metabolism in the genomes of grapevine trunk pathogens.</title>
        <authorList>
            <person name="Lawrence D.P."/>
            <person name="Travadon R."/>
            <person name="Rolshausen P.E."/>
            <person name="Baumgartner K."/>
        </authorList>
    </citation>
    <scope>NUCLEOTIDE SEQUENCE [LARGE SCALE GENOMIC DNA]</scope>
    <source>
        <strain evidence="2">DA912</strain>
    </source>
</reference>
<proteinExistence type="predicted"/>
<dbReference type="Pfam" id="PF01425">
    <property type="entry name" value="Amidase"/>
    <property type="match status" value="2"/>
</dbReference>
<keyword evidence="3" id="KW-1185">Reference proteome</keyword>
<dbReference type="InterPro" id="IPR036928">
    <property type="entry name" value="AS_sf"/>
</dbReference>
<gene>
    <name evidence="2" type="ORF">UCDDA912_g08827</name>
</gene>
<dbReference type="GO" id="GO:0016740">
    <property type="term" value="F:transferase activity"/>
    <property type="evidence" value="ECO:0007669"/>
    <property type="project" value="UniProtKB-KW"/>
</dbReference>
<feature type="domain" description="Amidase" evidence="1">
    <location>
        <begin position="85"/>
        <end position="144"/>
    </location>
</feature>